<dbReference type="Pfam" id="PF13765">
    <property type="entry name" value="PRY"/>
    <property type="match status" value="1"/>
</dbReference>
<dbReference type="SMART" id="SM00184">
    <property type="entry name" value="RING"/>
    <property type="match status" value="1"/>
</dbReference>
<dbReference type="GO" id="GO:0005737">
    <property type="term" value="C:cytoplasm"/>
    <property type="evidence" value="ECO:0007669"/>
    <property type="project" value="UniProtKB-SubCell"/>
</dbReference>
<comment type="subcellular location">
    <subcellularLocation>
        <location evidence="1">Cytoplasm</location>
    </subcellularLocation>
</comment>
<evidence type="ECO:0000256" key="4">
    <source>
        <dbReference type="ARBA" id="ARBA00022723"/>
    </source>
</evidence>
<keyword evidence="12" id="KW-1185">Reference proteome</keyword>
<dbReference type="SUPFAM" id="SSF57845">
    <property type="entry name" value="B-box zinc-binding domain"/>
    <property type="match status" value="1"/>
</dbReference>
<dbReference type="OMA" id="SANWELG"/>
<evidence type="ECO:0000259" key="8">
    <source>
        <dbReference type="PROSITE" id="PS50089"/>
    </source>
</evidence>
<dbReference type="InterPro" id="IPR013083">
    <property type="entry name" value="Znf_RING/FYVE/PHD"/>
</dbReference>
<keyword evidence="4" id="KW-0479">Metal-binding</keyword>
<dbReference type="InterPro" id="IPR000315">
    <property type="entry name" value="Znf_B-box"/>
</dbReference>
<dbReference type="InterPro" id="IPR043136">
    <property type="entry name" value="B30.2/SPRY_sf"/>
</dbReference>
<accession>A0A8C5CZJ1</accession>
<evidence type="ECO:0000256" key="7">
    <source>
        <dbReference type="PROSITE-ProRule" id="PRU00024"/>
    </source>
</evidence>
<protein>
    <recommendedName>
        <fullName evidence="13">Tripartite motif-containing protein 35-like</fullName>
    </recommendedName>
</protein>
<dbReference type="InterPro" id="IPR003879">
    <property type="entry name" value="Butyrophylin_SPRY"/>
</dbReference>
<dbReference type="SMART" id="SM00336">
    <property type="entry name" value="BBOX"/>
    <property type="match status" value="1"/>
</dbReference>
<dbReference type="InterPro" id="IPR018957">
    <property type="entry name" value="Znf_C3HC4_RING-type"/>
</dbReference>
<evidence type="ECO:0000256" key="1">
    <source>
        <dbReference type="ARBA" id="ARBA00004496"/>
    </source>
</evidence>
<dbReference type="InterPro" id="IPR013320">
    <property type="entry name" value="ConA-like_dom_sf"/>
</dbReference>
<dbReference type="SUPFAM" id="SSF57850">
    <property type="entry name" value="RING/U-box"/>
    <property type="match status" value="1"/>
</dbReference>
<dbReference type="InterPro" id="IPR050143">
    <property type="entry name" value="TRIM/RBCC"/>
</dbReference>
<dbReference type="Gene3D" id="3.30.40.10">
    <property type="entry name" value="Zinc/RING finger domain, C3HC4 (zinc finger)"/>
    <property type="match status" value="1"/>
</dbReference>
<evidence type="ECO:0000259" key="9">
    <source>
        <dbReference type="PROSITE" id="PS50119"/>
    </source>
</evidence>
<dbReference type="PROSITE" id="PS00518">
    <property type="entry name" value="ZF_RING_1"/>
    <property type="match status" value="1"/>
</dbReference>
<dbReference type="Proteomes" id="UP000694546">
    <property type="component" value="Chromosome 7"/>
</dbReference>
<sequence>MAYTSSLFDDLTCSVCCDIFKDPVILSCSHSFCKGCLQTWWTEKQEQQCPLCKRRSSKTDPPRNIALKNLSEAFQRENADLCALHGEKLKLFCLNDLETACVICRDSEKHANHRFLPVDEAAASHREDIEKLLKTQKEKLEHFVETKRKCEDIAAHIDVQTAHTERQIQKEFEKLHQYLKDEEKSRITALRGEEEFKVQKMEKEIEELSTFSHTVTETEQQLVADDISFLKKFKATREKLALARPLEALPQGALLDVAKHLGNLAHAVWKKLEENVSYFPVILDPNTAGPDLHLSEDLTSVRYGARQQLPENPERLKYGVLGSEPLKSETGHSSLVWTWEAEVGDSANWELGVNIDIFYGVPSGTYCVSFPFRYPVDNYFKIGLHNGRYRSVSSQQSGEWIDLPAMQKLQRIRMNWYPTTHVISFSDPKTNQAIHSWIVSATNVLQQFNILPFINSTDTVPLKISPGKEL</sequence>
<name>A0A8C5CZJ1_GADMO</name>
<evidence type="ECO:0000256" key="5">
    <source>
        <dbReference type="ARBA" id="ARBA00022771"/>
    </source>
</evidence>
<dbReference type="CDD" id="cd19800">
    <property type="entry name" value="Bbox2_xNF7-like"/>
    <property type="match status" value="1"/>
</dbReference>
<dbReference type="GO" id="GO:0008270">
    <property type="term" value="F:zinc ion binding"/>
    <property type="evidence" value="ECO:0007669"/>
    <property type="project" value="UniProtKB-KW"/>
</dbReference>
<dbReference type="PROSITE" id="PS50119">
    <property type="entry name" value="ZF_BBOX"/>
    <property type="match status" value="1"/>
</dbReference>
<reference evidence="11" key="1">
    <citation type="submission" date="2025-08" db="UniProtKB">
        <authorList>
            <consortium name="Ensembl"/>
        </authorList>
    </citation>
    <scope>IDENTIFICATION</scope>
</reference>
<dbReference type="Gene3D" id="3.30.160.60">
    <property type="entry name" value="Classic Zinc Finger"/>
    <property type="match status" value="1"/>
</dbReference>
<dbReference type="InterPro" id="IPR001841">
    <property type="entry name" value="Znf_RING"/>
</dbReference>
<evidence type="ECO:0008006" key="13">
    <source>
        <dbReference type="Google" id="ProtNLM"/>
    </source>
</evidence>
<dbReference type="InterPro" id="IPR017907">
    <property type="entry name" value="Znf_RING_CS"/>
</dbReference>
<dbReference type="Pfam" id="PF00097">
    <property type="entry name" value="zf-C3HC4"/>
    <property type="match status" value="1"/>
</dbReference>
<dbReference type="AlphaFoldDB" id="A0A8C5CZJ1"/>
<dbReference type="SUPFAM" id="SSF49899">
    <property type="entry name" value="Concanavalin A-like lectins/glucanases"/>
    <property type="match status" value="1"/>
</dbReference>
<dbReference type="Ensembl" id="ENSGMOT00000057842.1">
    <property type="protein sequence ID" value="ENSGMOP00000067913.1"/>
    <property type="gene ID" value="ENSGMOG00000035582.1"/>
</dbReference>
<feature type="domain" description="B30.2/SPRY" evidence="10">
    <location>
        <begin position="261"/>
        <end position="470"/>
    </location>
</feature>
<dbReference type="Pfam" id="PF00643">
    <property type="entry name" value="zf-B_box"/>
    <property type="match status" value="1"/>
</dbReference>
<evidence type="ECO:0000259" key="10">
    <source>
        <dbReference type="PROSITE" id="PS50188"/>
    </source>
</evidence>
<dbReference type="InterPro" id="IPR001870">
    <property type="entry name" value="B30.2/SPRY"/>
</dbReference>
<reference evidence="11" key="2">
    <citation type="submission" date="2025-09" db="UniProtKB">
        <authorList>
            <consortium name="Ensembl"/>
        </authorList>
    </citation>
    <scope>IDENTIFICATION</scope>
</reference>
<evidence type="ECO:0000256" key="3">
    <source>
        <dbReference type="ARBA" id="ARBA00022490"/>
    </source>
</evidence>
<organism evidence="11 12">
    <name type="scientific">Gadus morhua</name>
    <name type="common">Atlantic cod</name>
    <dbReference type="NCBI Taxonomy" id="8049"/>
    <lineage>
        <taxon>Eukaryota</taxon>
        <taxon>Metazoa</taxon>
        <taxon>Chordata</taxon>
        <taxon>Craniata</taxon>
        <taxon>Vertebrata</taxon>
        <taxon>Euteleostomi</taxon>
        <taxon>Actinopterygii</taxon>
        <taxon>Neopterygii</taxon>
        <taxon>Teleostei</taxon>
        <taxon>Neoteleostei</taxon>
        <taxon>Acanthomorphata</taxon>
        <taxon>Zeiogadaria</taxon>
        <taxon>Gadariae</taxon>
        <taxon>Gadiformes</taxon>
        <taxon>Gadoidei</taxon>
        <taxon>Gadidae</taxon>
        <taxon>Gadus</taxon>
    </lineage>
</organism>
<comment type="similarity">
    <text evidence="2">Belongs to the TRIM/RBCC family.</text>
</comment>
<dbReference type="PROSITE" id="PS50089">
    <property type="entry name" value="ZF_RING_2"/>
    <property type="match status" value="1"/>
</dbReference>
<evidence type="ECO:0000256" key="6">
    <source>
        <dbReference type="ARBA" id="ARBA00022833"/>
    </source>
</evidence>
<dbReference type="SMART" id="SM00589">
    <property type="entry name" value="PRY"/>
    <property type="match status" value="1"/>
</dbReference>
<evidence type="ECO:0000256" key="2">
    <source>
        <dbReference type="ARBA" id="ARBA00008518"/>
    </source>
</evidence>
<dbReference type="PROSITE" id="PS50188">
    <property type="entry name" value="B302_SPRY"/>
    <property type="match status" value="1"/>
</dbReference>
<keyword evidence="6" id="KW-0862">Zinc</keyword>
<dbReference type="GeneTree" id="ENSGT00970000193390"/>
<dbReference type="PRINTS" id="PR01407">
    <property type="entry name" value="BUTYPHLNCDUF"/>
</dbReference>
<dbReference type="Gene3D" id="2.60.120.920">
    <property type="match status" value="1"/>
</dbReference>
<keyword evidence="5 7" id="KW-0863">Zinc-finger</keyword>
<proteinExistence type="inferred from homology"/>
<evidence type="ECO:0000313" key="12">
    <source>
        <dbReference type="Proteomes" id="UP000694546"/>
    </source>
</evidence>
<dbReference type="PANTHER" id="PTHR24103">
    <property type="entry name" value="E3 UBIQUITIN-PROTEIN LIGASE TRIM"/>
    <property type="match status" value="1"/>
</dbReference>
<evidence type="ECO:0000313" key="11">
    <source>
        <dbReference type="Ensembl" id="ENSGMOP00000067913.1"/>
    </source>
</evidence>
<keyword evidence="3" id="KW-0963">Cytoplasm</keyword>
<dbReference type="InterPro" id="IPR006574">
    <property type="entry name" value="PRY"/>
</dbReference>
<feature type="domain" description="RING-type" evidence="8">
    <location>
        <begin position="13"/>
        <end position="53"/>
    </location>
</feature>
<feature type="domain" description="B box-type" evidence="9">
    <location>
        <begin position="77"/>
        <end position="118"/>
    </location>
</feature>